<organism evidence="2 3">
    <name type="scientific">Trypanosoma rangeli SC58</name>
    <dbReference type="NCBI Taxonomy" id="429131"/>
    <lineage>
        <taxon>Eukaryota</taxon>
        <taxon>Discoba</taxon>
        <taxon>Euglenozoa</taxon>
        <taxon>Kinetoplastea</taxon>
        <taxon>Metakinetoplastina</taxon>
        <taxon>Trypanosomatida</taxon>
        <taxon>Trypanosomatidae</taxon>
        <taxon>Trypanosoma</taxon>
        <taxon>Herpetosoma</taxon>
    </lineage>
</organism>
<reference evidence="2 3" key="1">
    <citation type="submission" date="2013-07" db="EMBL/GenBank/DDBJ databases">
        <authorList>
            <person name="Stoco P.H."/>
            <person name="Wagner G."/>
            <person name="Gerber A."/>
            <person name="Zaha A."/>
            <person name="Thompson C."/>
            <person name="Bartholomeu D.C."/>
            <person name="Luckemeyer D.D."/>
            <person name="Bahia D."/>
            <person name="Loreto E."/>
            <person name="Prestes E.B."/>
            <person name="Lima F.M."/>
            <person name="Rodrigues-Luiz G."/>
            <person name="Vallejo G.A."/>
            <person name="Filho J.F."/>
            <person name="Monteiro K.M."/>
            <person name="Tyler K.M."/>
            <person name="de Almeida L.G."/>
            <person name="Ortiz M.F."/>
            <person name="Siervo M.A."/>
            <person name="de Moraes M.H."/>
            <person name="Cunha O.L."/>
            <person name="Mendonca-Neto R."/>
            <person name="Silva R."/>
            <person name="Teixeira S.M."/>
            <person name="Murta S.M."/>
            <person name="Sincero T.C."/>
            <person name="Mendes T.A."/>
            <person name="Urmenyi T.P."/>
            <person name="Silva V.G."/>
            <person name="da Rocha W.D."/>
            <person name="Andersson B."/>
            <person name="Romanha A.J."/>
            <person name="Steindel M."/>
            <person name="de Vasconcelos A.T."/>
            <person name="Grisard E.C."/>
        </authorList>
    </citation>
    <scope>NUCLEOTIDE SEQUENCE [LARGE SCALE GENOMIC DNA]</scope>
    <source>
        <strain evidence="2 3">SC58</strain>
    </source>
</reference>
<dbReference type="VEuPathDB" id="TriTrypDB:TRSC58_06598"/>
<dbReference type="EMBL" id="AUPL01006598">
    <property type="protein sequence ID" value="ESL05741.1"/>
    <property type="molecule type" value="Genomic_DNA"/>
</dbReference>
<protein>
    <submittedName>
        <fullName evidence="2">Uncharacterized protein</fullName>
    </submittedName>
</protein>
<feature type="compositionally biased region" description="Low complexity" evidence="1">
    <location>
        <begin position="80"/>
        <end position="105"/>
    </location>
</feature>
<gene>
    <name evidence="2" type="ORF">TRSC58_06598</name>
</gene>
<keyword evidence="3" id="KW-1185">Reference proteome</keyword>
<feature type="region of interest" description="Disordered" evidence="1">
    <location>
        <begin position="80"/>
        <end position="115"/>
    </location>
</feature>
<evidence type="ECO:0000313" key="3">
    <source>
        <dbReference type="Proteomes" id="UP000031737"/>
    </source>
</evidence>
<accession>A0A061IV39</accession>
<dbReference type="Proteomes" id="UP000031737">
    <property type="component" value="Unassembled WGS sequence"/>
</dbReference>
<proteinExistence type="predicted"/>
<evidence type="ECO:0000313" key="2">
    <source>
        <dbReference type="EMBL" id="ESL05741.1"/>
    </source>
</evidence>
<sequence>MFGGRKEGGGEPLRNKIMSLLWGTAASSWADDEAYLAVSEAHGDDRRYSEPACPREVVAPVNAGPAASAATLSLSLSSLPSQLHPLGSSKQTPAADDANGDTAGNQPPQRSFATGSNEQCQLECLASIAYLVGSPLQRHQPTSKEPVQQSMKLVRELLRRGVDPEQVIRVIESREGVIGGG</sequence>
<name>A0A061IV39_TRYRA</name>
<evidence type="ECO:0000256" key="1">
    <source>
        <dbReference type="SAM" id="MobiDB-lite"/>
    </source>
</evidence>
<feature type="compositionally biased region" description="Polar residues" evidence="1">
    <location>
        <begin position="106"/>
        <end position="115"/>
    </location>
</feature>
<dbReference type="OrthoDB" id="265915at2759"/>
<dbReference type="AlphaFoldDB" id="A0A061IV39"/>
<comment type="caution">
    <text evidence="2">The sequence shown here is derived from an EMBL/GenBank/DDBJ whole genome shotgun (WGS) entry which is preliminary data.</text>
</comment>